<feature type="region of interest" description="Disordered" evidence="2">
    <location>
        <begin position="454"/>
        <end position="521"/>
    </location>
</feature>
<feature type="compositionally biased region" description="Polar residues" evidence="2">
    <location>
        <begin position="501"/>
        <end position="516"/>
    </location>
</feature>
<organism evidence="3 4">
    <name type="scientific">Emydomyces testavorans</name>
    <dbReference type="NCBI Taxonomy" id="2070801"/>
    <lineage>
        <taxon>Eukaryota</taxon>
        <taxon>Fungi</taxon>
        <taxon>Dikarya</taxon>
        <taxon>Ascomycota</taxon>
        <taxon>Pezizomycotina</taxon>
        <taxon>Eurotiomycetes</taxon>
        <taxon>Eurotiomycetidae</taxon>
        <taxon>Onygenales</taxon>
        <taxon>Nannizziopsiaceae</taxon>
        <taxon>Emydomyces</taxon>
    </lineage>
</organism>
<feature type="coiled-coil region" evidence="1">
    <location>
        <begin position="44"/>
        <end position="78"/>
    </location>
</feature>
<evidence type="ECO:0000256" key="1">
    <source>
        <dbReference type="SAM" id="Coils"/>
    </source>
</evidence>
<feature type="region of interest" description="Disordered" evidence="2">
    <location>
        <begin position="1"/>
        <end position="23"/>
    </location>
</feature>
<evidence type="ECO:0000256" key="2">
    <source>
        <dbReference type="SAM" id="MobiDB-lite"/>
    </source>
</evidence>
<sequence>MSDNSATQERPLRKLHSNSYFPGRPSGPTYARLIHELERFRICCSNMGIEIKRVKAQLQQAEAQASNDRDLILSLQSKILELQALDPESTSNKSAGKPWSGLKNSKWIGRAVRFAKSRREEVSEQSDTEETPRDPRLENIFEQPSTEIDLSTLEDSAKNGDQPKQQTATSAVSEKSTATPCQNSVISTPFASISAGPDAIMVQDPVFGAGDFIYKFKSLFKRISDYAKSYTKAEGDWDTVYKVMSDSFKIFLGLEADVRTACLLMSDKDKRHLAIMKVINTFVVKKVLCLDVVRGFDKEIDAEILKLAKLLPAKGSHDHRRDSIFGSMGLQLLRLRNRPLFENFFNKRMSDNTGQLYDQISPFLHPMGTQAWSDLAKIMQDAHTIALHMHSGPYEFGIDYSPINVRYEDGSPRTVTMNVIPTISFRNVNIQFPGQLRHVQVGALVLGREPLLGAVPSGEGQQKGQGGISGTRPNGVEPPKAQQEGSRPKEPAPGPAISRGMPSTRTLLNSRVQGETSSRKRIFSAPAHLGIFKLKEGKTAAMRKTS</sequence>
<evidence type="ECO:0000313" key="4">
    <source>
        <dbReference type="Proteomes" id="UP001219355"/>
    </source>
</evidence>
<dbReference type="EMBL" id="CP120627">
    <property type="protein sequence ID" value="WEW54676.1"/>
    <property type="molecule type" value="Genomic_DNA"/>
</dbReference>
<evidence type="ECO:0000313" key="3">
    <source>
        <dbReference type="EMBL" id="WEW54676.1"/>
    </source>
</evidence>
<reference evidence="3" key="1">
    <citation type="submission" date="2023-03" db="EMBL/GenBank/DDBJ databases">
        <title>Emydomyces testavorans Genome Sequence.</title>
        <authorList>
            <person name="Hoyer L."/>
        </authorList>
    </citation>
    <scope>NUCLEOTIDE SEQUENCE</scope>
    <source>
        <strain evidence="3">16-2883</strain>
    </source>
</reference>
<feature type="compositionally biased region" description="Polar residues" evidence="2">
    <location>
        <begin position="162"/>
        <end position="180"/>
    </location>
</feature>
<dbReference type="Proteomes" id="UP001219355">
    <property type="component" value="Chromosome 1"/>
</dbReference>
<gene>
    <name evidence="3" type="ORF">PRK78_000098</name>
</gene>
<keyword evidence="1" id="KW-0175">Coiled coil</keyword>
<protein>
    <submittedName>
        <fullName evidence="3">Uncharacterized protein</fullName>
    </submittedName>
</protein>
<proteinExistence type="predicted"/>
<accession>A0AAF0DA15</accession>
<name>A0AAF0DA15_9EURO</name>
<feature type="region of interest" description="Disordered" evidence="2">
    <location>
        <begin position="118"/>
        <end position="180"/>
    </location>
</feature>
<keyword evidence="4" id="KW-1185">Reference proteome</keyword>
<dbReference type="AlphaFoldDB" id="A0AAF0DA15"/>
<feature type="compositionally biased region" description="Basic and acidic residues" evidence="2">
    <location>
        <begin position="130"/>
        <end position="139"/>
    </location>
</feature>